<evidence type="ECO:0000313" key="2">
    <source>
        <dbReference type="Proteomes" id="UP000829455"/>
    </source>
</evidence>
<gene>
    <name evidence="1" type="ORF">MON40_12260</name>
</gene>
<dbReference type="RefSeq" id="WP_039862695.1">
    <property type="nucleotide sequence ID" value="NZ_CP094241.1"/>
</dbReference>
<organism evidence="1 2">
    <name type="scientific">Neisseria macacae ATCC 33926</name>
    <dbReference type="NCBI Taxonomy" id="997348"/>
    <lineage>
        <taxon>Bacteria</taxon>
        <taxon>Pseudomonadati</taxon>
        <taxon>Pseudomonadota</taxon>
        <taxon>Betaproteobacteria</taxon>
        <taxon>Neisseriales</taxon>
        <taxon>Neisseriaceae</taxon>
        <taxon>Neisseria</taxon>
    </lineage>
</organism>
<proteinExistence type="predicted"/>
<dbReference type="EMBL" id="CP094241">
    <property type="protein sequence ID" value="UNV84758.1"/>
    <property type="molecule type" value="Genomic_DNA"/>
</dbReference>
<accession>A0ABY3Y725</accession>
<protein>
    <submittedName>
        <fullName evidence="1">PIG-L family deacetylase</fullName>
    </submittedName>
</protein>
<dbReference type="SUPFAM" id="SSF102588">
    <property type="entry name" value="LmbE-like"/>
    <property type="match status" value="1"/>
</dbReference>
<keyword evidence="2" id="KW-1185">Reference proteome</keyword>
<evidence type="ECO:0000313" key="1">
    <source>
        <dbReference type="EMBL" id="UNV84758.1"/>
    </source>
</evidence>
<dbReference type="InterPro" id="IPR024078">
    <property type="entry name" value="LmbE-like_dom_sf"/>
</dbReference>
<sequence length="459" mass="51540">MLLLVLFCMILCLLVIAAFIVASIRRKRFAYDVSRDYEYGQLPKSATVSLREGELILPDTIGANDTVIARINVKSGWLGRLVMPWIGVKTNRGEWRAYVEHGGNGARYLNLTDTFDDGSRKITLSGNRVSLPDQEVELSVYPRECLSGKKILVLAPHADDAELAAYGLYEKHAADTLVVTITAGEGGSFHYNNLYARNPEQMQAQYLQKGRMRVWNSLTVPLLAGVSSENILQLGYFDSTLQVMKQNPDADVKSTKLDTADVNLFRRANTSPLSKGLNGGSNWRGLVNNLAYIIETFQPDIIVSPSPNIDAHKDHQYTTIAAVEALKQLDYRKGSLFLHTLHFLSDDFPIGKSGSMLSLPPMFGQPFHFHSVYSLPLNKEEQNRKLLALDAMNDIRPNANGYADWKTMIFRGLNGLRHHVFDIDRDLVNRFVRSNELFYVVPVSDVHQEDSYQKIVQCG</sequence>
<reference evidence="1 2" key="1">
    <citation type="submission" date="2022-03" db="EMBL/GenBank/DDBJ databases">
        <title>Genome sequencing of Neisseria macacae.</title>
        <authorList>
            <person name="Baek M.-G."/>
        </authorList>
    </citation>
    <scope>NUCLEOTIDE SEQUENCE [LARGE SCALE GENOMIC DNA]</scope>
    <source>
        <strain evidence="1 2">ATCC 33926</strain>
    </source>
</reference>
<name>A0ABY3Y725_9NEIS</name>
<dbReference type="Proteomes" id="UP000829455">
    <property type="component" value="Chromosome"/>
</dbReference>
<dbReference type="InterPro" id="IPR003737">
    <property type="entry name" value="GlcNAc_PI_deacetylase-related"/>
</dbReference>
<dbReference type="Pfam" id="PF02585">
    <property type="entry name" value="PIG-L"/>
    <property type="match status" value="1"/>
</dbReference>
<dbReference type="Gene3D" id="3.40.50.10320">
    <property type="entry name" value="LmbE-like"/>
    <property type="match status" value="1"/>
</dbReference>